<dbReference type="PROSITE" id="PS50987">
    <property type="entry name" value="HTH_ARSR_2"/>
    <property type="match status" value="1"/>
</dbReference>
<dbReference type="Gene3D" id="1.10.10.10">
    <property type="entry name" value="Winged helix-like DNA-binding domain superfamily/Winged helix DNA-binding domain"/>
    <property type="match status" value="1"/>
</dbReference>
<evidence type="ECO:0000313" key="6">
    <source>
        <dbReference type="Proteomes" id="UP000245048"/>
    </source>
</evidence>
<evidence type="ECO:0000256" key="3">
    <source>
        <dbReference type="ARBA" id="ARBA00023163"/>
    </source>
</evidence>
<dbReference type="InterPro" id="IPR011991">
    <property type="entry name" value="ArsR-like_HTH"/>
</dbReference>
<dbReference type="GO" id="GO:0003700">
    <property type="term" value="F:DNA-binding transcription factor activity"/>
    <property type="evidence" value="ECO:0007669"/>
    <property type="project" value="InterPro"/>
</dbReference>
<evidence type="ECO:0000256" key="2">
    <source>
        <dbReference type="ARBA" id="ARBA00023125"/>
    </source>
</evidence>
<protein>
    <submittedName>
        <fullName evidence="5">Transcriptional regulator</fullName>
    </submittedName>
</protein>
<dbReference type="InterPro" id="IPR036388">
    <property type="entry name" value="WH-like_DNA-bd_sf"/>
</dbReference>
<reference evidence="6" key="1">
    <citation type="submission" date="2017-10" db="EMBL/GenBank/DDBJ databases">
        <authorList>
            <person name="Toshchakov S.V."/>
            <person name="Goeva M.A."/>
        </authorList>
    </citation>
    <scope>NUCLEOTIDE SEQUENCE [LARGE SCALE GENOMIC DNA]</scope>
    <source>
        <strain evidence="6">JR1/69-1-13</strain>
    </source>
</reference>
<dbReference type="RefSeq" id="WP_109517840.1">
    <property type="nucleotide sequence ID" value="NZ_PDOA01000010.1"/>
</dbReference>
<keyword evidence="6" id="KW-1185">Reference proteome</keyword>
<comment type="caution">
    <text evidence="5">The sequence shown here is derived from an EMBL/GenBank/DDBJ whole genome shotgun (WGS) entry which is preliminary data.</text>
</comment>
<dbReference type="OrthoDB" id="9804742at2"/>
<dbReference type="SUPFAM" id="SSF46785">
    <property type="entry name" value="Winged helix' DNA-binding domain"/>
    <property type="match status" value="1"/>
</dbReference>
<evidence type="ECO:0000256" key="1">
    <source>
        <dbReference type="ARBA" id="ARBA00023015"/>
    </source>
</evidence>
<keyword evidence="1" id="KW-0805">Transcription regulation</keyword>
<dbReference type="InterPro" id="IPR001845">
    <property type="entry name" value="HTH_ArsR_DNA-bd_dom"/>
</dbReference>
<name>A0A2U1V236_9PROT</name>
<dbReference type="PANTHER" id="PTHR43132">
    <property type="entry name" value="ARSENICAL RESISTANCE OPERON REPRESSOR ARSR-RELATED"/>
    <property type="match status" value="1"/>
</dbReference>
<evidence type="ECO:0000259" key="4">
    <source>
        <dbReference type="PROSITE" id="PS50987"/>
    </source>
</evidence>
<keyword evidence="2" id="KW-0238">DNA-binding</keyword>
<proteinExistence type="predicted"/>
<evidence type="ECO:0000313" key="5">
    <source>
        <dbReference type="EMBL" id="PWC27953.1"/>
    </source>
</evidence>
<dbReference type="InterPro" id="IPR036390">
    <property type="entry name" value="WH_DNA-bd_sf"/>
</dbReference>
<dbReference type="AlphaFoldDB" id="A0A2U1V236"/>
<organism evidence="5 6">
    <name type="scientific">Teichococcus aestuarii</name>
    <dbReference type="NCBI Taxonomy" id="568898"/>
    <lineage>
        <taxon>Bacteria</taxon>
        <taxon>Pseudomonadati</taxon>
        <taxon>Pseudomonadota</taxon>
        <taxon>Alphaproteobacteria</taxon>
        <taxon>Acetobacterales</taxon>
        <taxon>Roseomonadaceae</taxon>
        <taxon>Roseomonas</taxon>
    </lineage>
</organism>
<sequence length="117" mass="12094">MEPKQAVAALGALAHEHRLAAYRLLVEAGPEGLPAGVIAERLGTPSSTLTFHLQQLLQAGLVTQRRAGRQLLYAMAPASMNALVAYLTENCCGGEAACAPACGPAAQATRLRKTSAA</sequence>
<gene>
    <name evidence="5" type="ORF">CR165_15150</name>
</gene>
<dbReference type="Pfam" id="PF12840">
    <property type="entry name" value="HTH_20"/>
    <property type="match status" value="1"/>
</dbReference>
<accession>A0A2U1V236</accession>
<dbReference type="GO" id="GO:0003677">
    <property type="term" value="F:DNA binding"/>
    <property type="evidence" value="ECO:0007669"/>
    <property type="project" value="UniProtKB-KW"/>
</dbReference>
<dbReference type="NCBIfam" id="NF033788">
    <property type="entry name" value="HTH_metalloreg"/>
    <property type="match status" value="1"/>
</dbReference>
<dbReference type="InterPro" id="IPR051011">
    <property type="entry name" value="Metal_resp_trans_reg"/>
</dbReference>
<keyword evidence="3" id="KW-0804">Transcription</keyword>
<dbReference type="Proteomes" id="UP000245048">
    <property type="component" value="Unassembled WGS sequence"/>
</dbReference>
<feature type="domain" description="HTH arsR-type" evidence="4">
    <location>
        <begin position="1"/>
        <end position="95"/>
    </location>
</feature>
<dbReference type="PANTHER" id="PTHR43132:SF2">
    <property type="entry name" value="ARSENICAL RESISTANCE OPERON REPRESSOR ARSR-RELATED"/>
    <property type="match status" value="1"/>
</dbReference>
<dbReference type="EMBL" id="PDOA01000010">
    <property type="protein sequence ID" value="PWC27953.1"/>
    <property type="molecule type" value="Genomic_DNA"/>
</dbReference>
<dbReference type="CDD" id="cd00090">
    <property type="entry name" value="HTH_ARSR"/>
    <property type="match status" value="1"/>
</dbReference>
<dbReference type="SMART" id="SM00418">
    <property type="entry name" value="HTH_ARSR"/>
    <property type="match status" value="1"/>
</dbReference>